<dbReference type="EMBL" id="WUPT01000002">
    <property type="protein sequence ID" value="MXQ08160.1"/>
    <property type="molecule type" value="Genomic_DNA"/>
</dbReference>
<evidence type="ECO:0000313" key="2">
    <source>
        <dbReference type="EMBL" id="MXQ08160.1"/>
    </source>
</evidence>
<organism evidence="2 3">
    <name type="scientific">Kangsaoukella pontilimi</name>
    <dbReference type="NCBI Taxonomy" id="2691042"/>
    <lineage>
        <taxon>Bacteria</taxon>
        <taxon>Pseudomonadati</taxon>
        <taxon>Pseudomonadota</taxon>
        <taxon>Alphaproteobacteria</taxon>
        <taxon>Rhodobacterales</taxon>
        <taxon>Paracoccaceae</taxon>
        <taxon>Kangsaoukella</taxon>
    </lineage>
</organism>
<evidence type="ECO:0000313" key="3">
    <source>
        <dbReference type="Proteomes" id="UP000480350"/>
    </source>
</evidence>
<dbReference type="Proteomes" id="UP000480350">
    <property type="component" value="Unassembled WGS sequence"/>
</dbReference>
<proteinExistence type="predicted"/>
<accession>A0A7C9MW63</accession>
<feature type="compositionally biased region" description="Low complexity" evidence="1">
    <location>
        <begin position="18"/>
        <end position="31"/>
    </location>
</feature>
<dbReference type="AlphaFoldDB" id="A0A7C9MW63"/>
<comment type="caution">
    <text evidence="2">The sequence shown here is derived from an EMBL/GenBank/DDBJ whole genome shotgun (WGS) entry which is preliminary data.</text>
</comment>
<gene>
    <name evidence="2" type="ORF">GQ651_09930</name>
</gene>
<sequence>MTLRDLFEDFETAERGLPSAPARSPEPASAPTDEDVRSEGFEAGYASGWEDGERSMAERHGRVSAEFERTIRDLGFTYHEALEQLQVQYVRLIEGFLEALFPAAVPELILETVRHEMSERSAGLADGSMNIVAAPGMVGLLERLVAEHFPDQITVTEESSLAENQAFIRLGETELMVDFETLVTRMREQLAALGSENRDLAVNE</sequence>
<name>A0A7C9MW63_9RHOB</name>
<reference evidence="2 3" key="2">
    <citation type="submission" date="2020-03" db="EMBL/GenBank/DDBJ databases">
        <title>Kangsaoukella pontilimi gen. nov., sp. nov., a new member of the family Rhodobacteraceae isolated from a tidal mudflat.</title>
        <authorList>
            <person name="Kim I.S."/>
        </authorList>
    </citation>
    <scope>NUCLEOTIDE SEQUENCE [LARGE SCALE GENOMIC DNA]</scope>
    <source>
        <strain evidence="2 3">GH1-50</strain>
    </source>
</reference>
<keyword evidence="3" id="KW-1185">Reference proteome</keyword>
<evidence type="ECO:0008006" key="4">
    <source>
        <dbReference type="Google" id="ProtNLM"/>
    </source>
</evidence>
<feature type="region of interest" description="Disordered" evidence="1">
    <location>
        <begin position="13"/>
        <end position="40"/>
    </location>
</feature>
<reference evidence="2 3" key="1">
    <citation type="submission" date="2019-12" db="EMBL/GenBank/DDBJ databases">
        <authorList>
            <person name="Lee S.D."/>
        </authorList>
    </citation>
    <scope>NUCLEOTIDE SEQUENCE [LARGE SCALE GENOMIC DNA]</scope>
    <source>
        <strain evidence="2 3">GH1-50</strain>
    </source>
</reference>
<evidence type="ECO:0000256" key="1">
    <source>
        <dbReference type="SAM" id="MobiDB-lite"/>
    </source>
</evidence>
<dbReference type="RefSeq" id="WP_160764102.1">
    <property type="nucleotide sequence ID" value="NZ_WUPT01000002.1"/>
</dbReference>
<protein>
    <recommendedName>
        <fullName evidence="4">Flagellar assembly protein FliH</fullName>
    </recommendedName>
</protein>